<feature type="region of interest" description="Disordered" evidence="1">
    <location>
        <begin position="283"/>
        <end position="304"/>
    </location>
</feature>
<protein>
    <submittedName>
        <fullName evidence="2">Uncharacterized protein</fullName>
    </submittedName>
</protein>
<feature type="compositionally biased region" description="Basic and acidic residues" evidence="1">
    <location>
        <begin position="289"/>
        <end position="304"/>
    </location>
</feature>
<dbReference type="Proteomes" id="UP000011529">
    <property type="component" value="Unassembled WGS sequence"/>
</dbReference>
<dbReference type="InterPro" id="IPR023137">
    <property type="entry name" value="BrxA_sf"/>
</dbReference>
<keyword evidence="3" id="KW-1185">Reference proteome</keyword>
<name>M2ACY0_9BACT</name>
<comment type="caution">
    <text evidence="2">The sequence shown here is derived from an EMBL/GenBank/DDBJ whole genome shotgun (WGS) entry which is preliminary data.</text>
</comment>
<evidence type="ECO:0000256" key="1">
    <source>
        <dbReference type="SAM" id="MobiDB-lite"/>
    </source>
</evidence>
<sequence>MIGIAENDATAAPTGLERFGFAMNAGGPHLARSMMLSDLVTLLSDNRLEQSRSKLLDAIEDENVLGKRTTRSRKLAARHMGALYGLDLDVPLYRDFVYLWQRDPDGRPLLAFLVAYARDAVLRTNTQFVLGLKENAPFIREELEAFIDAQDPGRFSAATLKSTAQNLATTWTHAGHLKGRVKKVRQRVRPTPGAVSLALLLGFVTGDRGPLLFESSYMKLLDCSPAAGMELAELAAVKGWIQFKRVGNVVEVLFPRLLTEQEREWVTTRQDRIIDLHGQVPRRGRYHSRSRDRLPRQASRTKEA</sequence>
<reference evidence="2" key="2">
    <citation type="journal article" date="2013" name="Mar. Genomics">
        <title>Expression of sulfatases in Rhodopirellula baltica and the diversity of sulfatases in the genus Rhodopirellula.</title>
        <authorList>
            <person name="Wegner C.E."/>
            <person name="Richter-Heitmann T."/>
            <person name="Klindworth A."/>
            <person name="Klockow C."/>
            <person name="Richter M."/>
            <person name="Achstetter T."/>
            <person name="Glockner F.O."/>
            <person name="Harder J."/>
        </authorList>
    </citation>
    <scope>NUCLEOTIDE SEQUENCE [LARGE SCALE GENOMIC DNA]</scope>
    <source>
        <strain evidence="2">6C</strain>
    </source>
</reference>
<evidence type="ECO:0000313" key="3">
    <source>
        <dbReference type="Proteomes" id="UP000011529"/>
    </source>
</evidence>
<evidence type="ECO:0000313" key="2">
    <source>
        <dbReference type="EMBL" id="EMB14845.1"/>
    </source>
</evidence>
<proteinExistence type="predicted"/>
<reference evidence="2" key="1">
    <citation type="submission" date="2012-11" db="EMBL/GenBank/DDBJ databases">
        <title>Permanent draft genomes of Rhodopirellula europaea strain SH398 and 6C.</title>
        <authorList>
            <person name="Richter M."/>
            <person name="Richter-Heitmann T."/>
            <person name="Frank C."/>
            <person name="Harder J."/>
            <person name="Glockner F.O."/>
        </authorList>
    </citation>
    <scope>NUCLEOTIDE SEQUENCE</scope>
    <source>
        <strain evidence="2">6C</strain>
    </source>
</reference>
<dbReference type="PATRIC" id="fig|1263867.3.peg.4728"/>
<accession>M2ACY0</accession>
<dbReference type="EMBL" id="ANMO01000208">
    <property type="protein sequence ID" value="EMB14845.1"/>
    <property type="molecule type" value="Genomic_DNA"/>
</dbReference>
<dbReference type="AlphaFoldDB" id="M2ACY0"/>
<dbReference type="Gene3D" id="1.10.3540.10">
    <property type="entry name" value="uncharacterized protein from magnetospirillum magneticum domain"/>
    <property type="match status" value="1"/>
</dbReference>
<organism evidence="2 3">
    <name type="scientific">Rhodopirellula europaea 6C</name>
    <dbReference type="NCBI Taxonomy" id="1263867"/>
    <lineage>
        <taxon>Bacteria</taxon>
        <taxon>Pseudomonadati</taxon>
        <taxon>Planctomycetota</taxon>
        <taxon>Planctomycetia</taxon>
        <taxon>Pirellulales</taxon>
        <taxon>Pirellulaceae</taxon>
        <taxon>Rhodopirellula</taxon>
    </lineage>
</organism>
<gene>
    <name evidence="2" type="ORF">RE6C_04413</name>
</gene>
<dbReference type="RefSeq" id="WP_008659837.1">
    <property type="nucleotide sequence ID" value="NZ_ANMO01000208.1"/>
</dbReference>